<dbReference type="SUPFAM" id="SSF55469">
    <property type="entry name" value="FMN-dependent nitroreductase-like"/>
    <property type="match status" value="1"/>
</dbReference>
<dbReference type="InterPro" id="IPR033877">
    <property type="entry name" value="Frm2/Hbn1"/>
</dbReference>
<comment type="subcellular location">
    <subcellularLocation>
        <location evidence="2">Cytoplasm</location>
    </subcellularLocation>
    <subcellularLocation>
        <location evidence="1">Nucleus</location>
    </subcellularLocation>
</comment>
<evidence type="ECO:0000313" key="8">
    <source>
        <dbReference type="EMBL" id="PFH55247.1"/>
    </source>
</evidence>
<dbReference type="GO" id="GO:0034599">
    <property type="term" value="P:cellular response to oxidative stress"/>
    <property type="evidence" value="ECO:0007669"/>
    <property type="project" value="InterPro"/>
</dbReference>
<comment type="caution">
    <text evidence="8">The sequence shown here is derived from an EMBL/GenBank/DDBJ whole genome shotgun (WGS) entry which is preliminary data.</text>
</comment>
<evidence type="ECO:0000256" key="5">
    <source>
        <dbReference type="ARBA" id="ARBA00023002"/>
    </source>
</evidence>
<evidence type="ECO:0000256" key="3">
    <source>
        <dbReference type="ARBA" id="ARBA00007118"/>
    </source>
</evidence>
<sequence length="211" mass="23354">MASQKLSSDILLQLARNRRTVYGLTKTLPIPSTRIRKLVEESTLHTPSSFNSQTTRAVLLLGSAHDRLWSMASDTLRAIVPADRWPASEQRLAGFAAAAGTVLFFVDESAVKTMQEKLPTYADRFPNWAEQSAGMQQWLLWSALEADGLGANLQHYNPLIDAKVCEEWALPPDWKLNAQLVFGGRAEGSGLAEKQFQPVEQRVKVFGDEGA</sequence>
<reference evidence="8 9" key="2">
    <citation type="journal article" date="2017" name="Sci. Rep.">
        <title>Ant-infecting Ophiocordyceps genomes reveal a high diversity of potential behavioral manipulation genes and a possible major role for enterotoxins.</title>
        <authorList>
            <person name="de Bekker C."/>
            <person name="Ohm R.A."/>
            <person name="Evans H.C."/>
            <person name="Brachmann A."/>
            <person name="Hughes D.P."/>
        </authorList>
    </citation>
    <scope>NUCLEOTIDE SEQUENCE [LARGE SCALE GENOMIC DNA]</scope>
    <source>
        <strain evidence="8 9">SC16a</strain>
    </source>
</reference>
<dbReference type="AlphaFoldDB" id="A0A2A9P2S0"/>
<dbReference type="PANTHER" id="PTHR43035:SF1">
    <property type="entry name" value="FATTY ACID REPRESSION MUTANT PROTEIN 2-RELATED"/>
    <property type="match status" value="1"/>
</dbReference>
<comment type="similarity">
    <text evidence="3">Belongs to the nitroreductase family.</text>
</comment>
<accession>A0A2A9P2S0</accession>
<evidence type="ECO:0000313" key="9">
    <source>
        <dbReference type="Proteomes" id="UP000037136"/>
    </source>
</evidence>
<evidence type="ECO:0000256" key="6">
    <source>
        <dbReference type="ARBA" id="ARBA00023242"/>
    </source>
</evidence>
<dbReference type="FunFam" id="3.40.109.10:FF:000001">
    <property type="entry name" value="Nitroreductase family"/>
    <property type="match status" value="1"/>
</dbReference>
<name>A0A2A9P2S0_OPHUN</name>
<reference evidence="8 9" key="1">
    <citation type="journal article" date="2015" name="BMC Genomics">
        <title>Gene expression during zombie ant biting behavior reflects the complexity underlying fungal parasitic behavioral manipulation.</title>
        <authorList>
            <person name="de Bekker C."/>
            <person name="Ohm R.A."/>
            <person name="Loreto R.G."/>
            <person name="Sebastian A."/>
            <person name="Albert I."/>
            <person name="Merrow M."/>
            <person name="Brachmann A."/>
            <person name="Hughes D.P."/>
        </authorList>
    </citation>
    <scope>NUCLEOTIDE SEQUENCE [LARGE SCALE GENOMIC DNA]</scope>
    <source>
        <strain evidence="8 9">SC16a</strain>
    </source>
</reference>
<organism evidence="8 9">
    <name type="scientific">Ophiocordyceps unilateralis</name>
    <name type="common">Zombie-ant fungus</name>
    <name type="synonym">Torrubia unilateralis</name>
    <dbReference type="NCBI Taxonomy" id="268505"/>
    <lineage>
        <taxon>Eukaryota</taxon>
        <taxon>Fungi</taxon>
        <taxon>Dikarya</taxon>
        <taxon>Ascomycota</taxon>
        <taxon>Pezizomycotina</taxon>
        <taxon>Sordariomycetes</taxon>
        <taxon>Hypocreomycetidae</taxon>
        <taxon>Hypocreales</taxon>
        <taxon>Ophiocordycipitaceae</taxon>
        <taxon>Ophiocordyceps</taxon>
    </lineage>
</organism>
<evidence type="ECO:0000256" key="1">
    <source>
        <dbReference type="ARBA" id="ARBA00004123"/>
    </source>
</evidence>
<dbReference type="EMBL" id="LAZP02001056">
    <property type="protein sequence ID" value="PFH55247.1"/>
    <property type="molecule type" value="Genomic_DNA"/>
</dbReference>
<dbReference type="Gene3D" id="3.40.109.10">
    <property type="entry name" value="NADH Oxidase"/>
    <property type="match status" value="1"/>
</dbReference>
<keyword evidence="6" id="KW-0539">Nucleus</keyword>
<dbReference type="Proteomes" id="UP000037136">
    <property type="component" value="Unassembled WGS sequence"/>
</dbReference>
<dbReference type="PANTHER" id="PTHR43035">
    <property type="entry name" value="FATTY ACID REPRESSION MUTANT PROTEIN 2-RELATED"/>
    <property type="match status" value="1"/>
</dbReference>
<dbReference type="GO" id="GO:0005737">
    <property type="term" value="C:cytoplasm"/>
    <property type="evidence" value="ECO:0007669"/>
    <property type="project" value="UniProtKB-SubCell"/>
</dbReference>
<dbReference type="STRING" id="268505.A0A2A9P2S0"/>
<dbReference type="Pfam" id="PF00881">
    <property type="entry name" value="Nitroreductase"/>
    <property type="match status" value="1"/>
</dbReference>
<keyword evidence="4" id="KW-0963">Cytoplasm</keyword>
<dbReference type="CDD" id="cd02140">
    <property type="entry name" value="Frm2-like"/>
    <property type="match status" value="1"/>
</dbReference>
<feature type="domain" description="Nitroreductase" evidence="7">
    <location>
        <begin position="16"/>
        <end position="183"/>
    </location>
</feature>
<keyword evidence="5" id="KW-0560">Oxidoreductase</keyword>
<dbReference type="InterPro" id="IPR029479">
    <property type="entry name" value="Nitroreductase"/>
</dbReference>
<dbReference type="OrthoDB" id="2138173at2759"/>
<evidence type="ECO:0000259" key="7">
    <source>
        <dbReference type="Pfam" id="PF00881"/>
    </source>
</evidence>
<proteinExistence type="inferred from homology"/>
<keyword evidence="9" id="KW-1185">Reference proteome</keyword>
<dbReference type="GO" id="GO:0016491">
    <property type="term" value="F:oxidoreductase activity"/>
    <property type="evidence" value="ECO:0007669"/>
    <property type="project" value="UniProtKB-KW"/>
</dbReference>
<evidence type="ECO:0000256" key="4">
    <source>
        <dbReference type="ARBA" id="ARBA00022490"/>
    </source>
</evidence>
<evidence type="ECO:0000256" key="2">
    <source>
        <dbReference type="ARBA" id="ARBA00004496"/>
    </source>
</evidence>
<dbReference type="InterPro" id="IPR000415">
    <property type="entry name" value="Nitroreductase-like"/>
</dbReference>
<gene>
    <name evidence="8" type="ORF">XA68_10266</name>
</gene>
<protein>
    <recommendedName>
        <fullName evidence="7">Nitroreductase domain-containing protein</fullName>
    </recommendedName>
</protein>
<dbReference type="GO" id="GO:0005634">
    <property type="term" value="C:nucleus"/>
    <property type="evidence" value="ECO:0007669"/>
    <property type="project" value="UniProtKB-SubCell"/>
</dbReference>